<dbReference type="GeneID" id="140015996"/>
<evidence type="ECO:0000313" key="3">
    <source>
        <dbReference type="Proteomes" id="UP001652660"/>
    </source>
</evidence>
<feature type="domain" description="RNase H type-1" evidence="1">
    <location>
        <begin position="274"/>
        <end position="396"/>
    </location>
</feature>
<organism evidence="3 4">
    <name type="scientific">Coffea arabica</name>
    <name type="common">Arabian coffee</name>
    <dbReference type="NCBI Taxonomy" id="13443"/>
    <lineage>
        <taxon>Eukaryota</taxon>
        <taxon>Viridiplantae</taxon>
        <taxon>Streptophyta</taxon>
        <taxon>Embryophyta</taxon>
        <taxon>Tracheophyta</taxon>
        <taxon>Spermatophyta</taxon>
        <taxon>Magnoliopsida</taxon>
        <taxon>eudicotyledons</taxon>
        <taxon>Gunneridae</taxon>
        <taxon>Pentapetalae</taxon>
        <taxon>asterids</taxon>
        <taxon>lamiids</taxon>
        <taxon>Gentianales</taxon>
        <taxon>Rubiaceae</taxon>
        <taxon>Ixoroideae</taxon>
        <taxon>Gardenieae complex</taxon>
        <taxon>Bertiereae - Coffeeae clade</taxon>
        <taxon>Coffeeae</taxon>
        <taxon>Coffea</taxon>
    </lineage>
</organism>
<dbReference type="Pfam" id="PF13456">
    <property type="entry name" value="RVT_3"/>
    <property type="match status" value="1"/>
</dbReference>
<dbReference type="Pfam" id="PF13966">
    <property type="entry name" value="zf-RVT"/>
    <property type="match status" value="1"/>
</dbReference>
<gene>
    <name evidence="4" type="primary">LOC140015996</name>
</gene>
<evidence type="ECO:0000313" key="4">
    <source>
        <dbReference type="RefSeq" id="XP_071924941.1"/>
    </source>
</evidence>
<dbReference type="PANTHER" id="PTHR47074:SF48">
    <property type="entry name" value="POLYNUCLEOTIDYL TRANSFERASE, RIBONUCLEASE H-LIKE SUPERFAMILY PROTEIN"/>
    <property type="match status" value="1"/>
</dbReference>
<evidence type="ECO:0000259" key="2">
    <source>
        <dbReference type="Pfam" id="PF13966"/>
    </source>
</evidence>
<proteinExistence type="predicted"/>
<dbReference type="Proteomes" id="UP001652660">
    <property type="component" value="Chromosome 10c"/>
</dbReference>
<dbReference type="InterPro" id="IPR036397">
    <property type="entry name" value="RNaseH_sf"/>
</dbReference>
<feature type="domain" description="Reverse transcriptase zinc-binding" evidence="2">
    <location>
        <begin position="141"/>
        <end position="244"/>
    </location>
</feature>
<dbReference type="InterPro" id="IPR044730">
    <property type="entry name" value="RNase_H-like_dom_plant"/>
</dbReference>
<dbReference type="InterPro" id="IPR012337">
    <property type="entry name" value="RNaseH-like_sf"/>
</dbReference>
<dbReference type="InterPro" id="IPR052929">
    <property type="entry name" value="RNase_H-like_EbsB-rel"/>
</dbReference>
<sequence length="436" mass="50680">MALPTYTMSCFKLPKVLCKDISKMIATFWWGDGENVRKMHWTSWNKMSQKSGDKRVGNGKTIDIWQDKWIQGTEDERVKTRRDPRCTLRKVDELIADGVWNQEILNHWFIAEDVQKIKATPLSITGCQDRLYWQYTKAAMFTVKSTYDAAMETRQHQHMERLKGDSGSTSYDQQNSKIWKSVWTLKMKHKLKHFIWRCLHRSLPVNEQIHKRTGKGSLLCRSCGEEVETIEHMLFFCGNAETTWKLAPLQWDGLKELREGEKWRPPTIGTIKINSDAAFSQNMERIGIGVVTRNAEGELMKAWARAELKHSEPQVEEAVAIRMGMQMAWEANWKAVEFQSDCKEVVDMINKEDNQQTRIAIILEDIANMRCLFEQCTFSFVHRIGNGCAHSLAKFAVELTKKVEWEVCFPMWLHERAQNEYRGSNSNVSKSCSIKL</sequence>
<dbReference type="PANTHER" id="PTHR47074">
    <property type="entry name" value="BNAC02G40300D PROTEIN"/>
    <property type="match status" value="1"/>
</dbReference>
<reference evidence="4" key="1">
    <citation type="submission" date="2025-08" db="UniProtKB">
        <authorList>
            <consortium name="RefSeq"/>
        </authorList>
    </citation>
    <scope>IDENTIFICATION</scope>
    <source>
        <tissue evidence="4">Leaves</tissue>
    </source>
</reference>
<evidence type="ECO:0000259" key="1">
    <source>
        <dbReference type="Pfam" id="PF13456"/>
    </source>
</evidence>
<dbReference type="RefSeq" id="XP_071924941.1">
    <property type="nucleotide sequence ID" value="XM_072068840.1"/>
</dbReference>
<dbReference type="InterPro" id="IPR002156">
    <property type="entry name" value="RNaseH_domain"/>
</dbReference>
<dbReference type="InterPro" id="IPR026960">
    <property type="entry name" value="RVT-Znf"/>
</dbReference>
<name>A0ABM4VZH4_COFAR</name>
<protein>
    <submittedName>
        <fullName evidence="4">Uncharacterized protein</fullName>
    </submittedName>
</protein>
<dbReference type="SUPFAM" id="SSF53098">
    <property type="entry name" value="Ribonuclease H-like"/>
    <property type="match status" value="1"/>
</dbReference>
<dbReference type="CDD" id="cd06222">
    <property type="entry name" value="RNase_H_like"/>
    <property type="match status" value="1"/>
</dbReference>
<keyword evidence="3" id="KW-1185">Reference proteome</keyword>
<accession>A0ABM4VZH4</accession>
<dbReference type="Gene3D" id="3.30.420.10">
    <property type="entry name" value="Ribonuclease H-like superfamily/Ribonuclease H"/>
    <property type="match status" value="1"/>
</dbReference>